<comment type="caution">
    <text evidence="1">The sequence shown here is derived from an EMBL/GenBank/DDBJ whole genome shotgun (WGS) entry which is preliminary data.</text>
</comment>
<evidence type="ECO:0000313" key="2">
    <source>
        <dbReference type="Proteomes" id="UP000471166"/>
    </source>
</evidence>
<evidence type="ECO:0000313" key="1">
    <source>
        <dbReference type="EMBL" id="NEW31465.1"/>
    </source>
</evidence>
<gene>
    <name evidence="1" type="ORF">GV791_02675</name>
</gene>
<proteinExistence type="predicted"/>
<dbReference type="EMBL" id="JAAGVB010000003">
    <property type="protein sequence ID" value="NEW31465.1"/>
    <property type="molecule type" value="Genomic_DNA"/>
</dbReference>
<accession>A0A6P1CMP6</accession>
<dbReference type="Proteomes" id="UP000471166">
    <property type="component" value="Unassembled WGS sequence"/>
</dbReference>
<dbReference type="Gene3D" id="3.40.50.720">
    <property type="entry name" value="NAD(P)-binding Rossmann-like Domain"/>
    <property type="match status" value="1"/>
</dbReference>
<dbReference type="AlphaFoldDB" id="A0A6P1CMP6"/>
<reference evidence="1 2" key="1">
    <citation type="submission" date="2020-01" db="EMBL/GenBank/DDBJ databases">
        <title>Genetics and antimicrobial susceptibilities of Nocardia species isolated from the soil; a comparison with species isolated from humans.</title>
        <authorList>
            <person name="Carrasco G."/>
            <person name="Monzon S."/>
            <person name="Sansegundo M."/>
            <person name="Garcia E."/>
            <person name="Garrido N."/>
            <person name="Medina M.J."/>
            <person name="Villalon P."/>
            <person name="Ramirez-Arocha A.C."/>
            <person name="Jimenez P."/>
            <person name="Cuesta I."/>
            <person name="Valdezate S."/>
        </authorList>
    </citation>
    <scope>NUCLEOTIDE SEQUENCE [LARGE SCALE GENOMIC DNA]</scope>
    <source>
        <strain evidence="1 2">CNM20110626</strain>
    </source>
</reference>
<dbReference type="NCBIfam" id="TIGR03882">
    <property type="entry name" value="cyclo_dehyd_2"/>
    <property type="match status" value="1"/>
</dbReference>
<organism evidence="1 2">
    <name type="scientific">Nocardia cyriacigeorgica</name>
    <dbReference type="NCBI Taxonomy" id="135487"/>
    <lineage>
        <taxon>Bacteria</taxon>
        <taxon>Bacillati</taxon>
        <taxon>Actinomycetota</taxon>
        <taxon>Actinomycetes</taxon>
        <taxon>Mycobacteriales</taxon>
        <taxon>Nocardiaceae</taxon>
        <taxon>Nocardia</taxon>
    </lineage>
</organism>
<sequence length="277" mass="30538">MLHPRLLVLTRPSGVIQLGWDPESARQLAIPGVAADTLRQFLDLLDGLRTRPQILWRATELGLTAQRASELLATLDDAGLLVYPDTPAGRVRRVRVHGLGPLSDALTASLRRFGLRPERSRGGRLDLRLRPDLVLLTDSLMPDPRLTAQLLRARIPHLPVHMRDGVGVVGPLVLPGETGCLRCADMMRADYDPDWPRVAAQLLGRVGHGSRPGIEATAALALRELESIIACSVRERPAVLGAQLELDPGTYRLRIRHRAPHERCVCRRLTADSEAQM</sequence>
<name>A0A6P1CMP6_9NOCA</name>
<protein>
    <submittedName>
        <fullName evidence="1">TOMM leader peptide-binding protein</fullName>
    </submittedName>
</protein>
<dbReference type="InterPro" id="IPR022291">
    <property type="entry name" value="Bacteriocin_synth_cyclodeHase"/>
</dbReference>